<keyword evidence="2" id="KW-0812">Transmembrane</keyword>
<keyword evidence="2" id="KW-0472">Membrane</keyword>
<dbReference type="Proteomes" id="UP000438182">
    <property type="component" value="Unassembled WGS sequence"/>
</dbReference>
<gene>
    <name evidence="4" type="ORF">GB864_10450</name>
</gene>
<feature type="compositionally biased region" description="Gly residues" evidence="1">
    <location>
        <begin position="338"/>
        <end position="355"/>
    </location>
</feature>
<dbReference type="PROSITE" id="PS51318">
    <property type="entry name" value="TAT"/>
    <property type="match status" value="1"/>
</dbReference>
<feature type="compositionally biased region" description="Acidic residues" evidence="1">
    <location>
        <begin position="401"/>
        <end position="410"/>
    </location>
</feature>
<keyword evidence="5" id="KW-1185">Reference proteome</keyword>
<protein>
    <recommendedName>
        <fullName evidence="6">Fibronectin type III domain-containing protein</fullName>
    </recommendedName>
</protein>
<proteinExistence type="predicted"/>
<evidence type="ECO:0000256" key="3">
    <source>
        <dbReference type="SAM" id="SignalP"/>
    </source>
</evidence>
<feature type="compositionally biased region" description="Low complexity" evidence="1">
    <location>
        <begin position="321"/>
        <end position="337"/>
    </location>
</feature>
<dbReference type="EMBL" id="WSTA01000043">
    <property type="protein sequence ID" value="MWB98966.1"/>
    <property type="molecule type" value="Genomic_DNA"/>
</dbReference>
<evidence type="ECO:0000256" key="2">
    <source>
        <dbReference type="SAM" id="Phobius"/>
    </source>
</evidence>
<evidence type="ECO:0008006" key="6">
    <source>
        <dbReference type="Google" id="ProtNLM"/>
    </source>
</evidence>
<reference evidence="4 5" key="1">
    <citation type="submission" date="2019-12" db="EMBL/GenBank/DDBJ databases">
        <authorList>
            <person name="Kim Y.S."/>
        </authorList>
    </citation>
    <scope>NUCLEOTIDE SEQUENCE [LARGE SCALE GENOMIC DNA]</scope>
    <source>
        <strain evidence="4 5">MMS17-SY077</strain>
    </source>
</reference>
<evidence type="ECO:0000313" key="4">
    <source>
        <dbReference type="EMBL" id="MWB98966.1"/>
    </source>
</evidence>
<feature type="compositionally biased region" description="Low complexity" evidence="1">
    <location>
        <begin position="356"/>
        <end position="373"/>
    </location>
</feature>
<evidence type="ECO:0000313" key="5">
    <source>
        <dbReference type="Proteomes" id="UP000438182"/>
    </source>
</evidence>
<accession>A0A6I4NX90</accession>
<keyword evidence="3" id="KW-0732">Signal</keyword>
<dbReference type="AlphaFoldDB" id="A0A6I4NX90"/>
<dbReference type="RefSeq" id="WP_160424782.1">
    <property type="nucleotide sequence ID" value="NZ_WSTA01000043.1"/>
</dbReference>
<evidence type="ECO:0000256" key="1">
    <source>
        <dbReference type="SAM" id="MobiDB-lite"/>
    </source>
</evidence>
<sequence>MNRTARTPFLRRAAVRVAAIAAAAVVATAALVAAPVAAQAADSGTAEVTASCASLVVKLRTFAAGGEVSIVVDGETQTDGDADGWRTIGTSFTRTYAFEPDVAHDYTVRVNSFADGSAGREFRAGTGGDALFSGPTTPCDAVQVLASASSCDAAKRVDSQKLGLEISRLRPSVTYLVEVTDASGEVVDHFQFRTSPVVNKTFSGLSAGETYGIRVTDQSNDVLSGSTSVTIPACAQAIDLTSLTTSCTGGAASATATLADLVPGRSYTAELTPGGATAAIAGADGSGELRLTGLADDTEYTLVVTDDDAAIAARAAATTPTCASSAGGDGTGSTPSGSGTGAGSSSGSGGSGSTGGSAADGTAAGSAASGSAASSGPRIVFAAAVQGVNGTDLAQAAVAGSDDESGEGPGDDGASSATGTVGGDAGAALGAADAGASLWLWLGGILAAALAALAVWFAVRHRRGRTAE</sequence>
<feature type="transmembrane region" description="Helical" evidence="2">
    <location>
        <begin position="438"/>
        <end position="459"/>
    </location>
</feature>
<keyword evidence="2" id="KW-1133">Transmembrane helix</keyword>
<feature type="signal peptide" evidence="3">
    <location>
        <begin position="1"/>
        <end position="40"/>
    </location>
</feature>
<feature type="region of interest" description="Disordered" evidence="1">
    <location>
        <begin position="397"/>
        <end position="419"/>
    </location>
</feature>
<organism evidence="4 5">
    <name type="scientific">Agromyces seonyuensis</name>
    <dbReference type="NCBI Taxonomy" id="2662446"/>
    <lineage>
        <taxon>Bacteria</taxon>
        <taxon>Bacillati</taxon>
        <taxon>Actinomycetota</taxon>
        <taxon>Actinomycetes</taxon>
        <taxon>Micrococcales</taxon>
        <taxon>Microbacteriaceae</taxon>
        <taxon>Agromyces</taxon>
    </lineage>
</organism>
<comment type="caution">
    <text evidence="4">The sequence shown here is derived from an EMBL/GenBank/DDBJ whole genome shotgun (WGS) entry which is preliminary data.</text>
</comment>
<feature type="chain" id="PRO_5026196673" description="Fibronectin type III domain-containing protein" evidence="3">
    <location>
        <begin position="41"/>
        <end position="468"/>
    </location>
</feature>
<dbReference type="InterPro" id="IPR006311">
    <property type="entry name" value="TAT_signal"/>
</dbReference>
<name>A0A6I4NX90_9MICO</name>
<feature type="region of interest" description="Disordered" evidence="1">
    <location>
        <begin position="321"/>
        <end position="373"/>
    </location>
</feature>